<dbReference type="InterPro" id="IPR036412">
    <property type="entry name" value="HAD-like_sf"/>
</dbReference>
<dbReference type="GO" id="GO:0140326">
    <property type="term" value="F:ATPase-coupled intramembrane lipid transporter activity"/>
    <property type="evidence" value="ECO:0007669"/>
    <property type="project" value="UniProtKB-EC"/>
</dbReference>
<keyword evidence="10 15" id="KW-0472">Membrane</keyword>
<feature type="region of interest" description="Disordered" evidence="16">
    <location>
        <begin position="242"/>
        <end position="266"/>
    </location>
</feature>
<evidence type="ECO:0000256" key="3">
    <source>
        <dbReference type="ARBA" id="ARBA00022692"/>
    </source>
</evidence>
<evidence type="ECO:0000256" key="10">
    <source>
        <dbReference type="ARBA" id="ARBA00023136"/>
    </source>
</evidence>
<sequence>MDLKVGDIVKVEKDEFFPADLILLSSSYEEAVCYVETMNLDGETNLKLKQALGATSNLHEDSSFRDFRTLIRCEDPNANLYSFIGNMELGEQQYPLSPQQLLLRDSKEDLDNGMMKRWYLRPDSTTVYYDPKRAPAAAVLHFLTALMLYSYLIPISLYVSIEIVKVLQSIFINQDLNMYYEEADKPARARTSNLNEELGQVDTILSDKTGTLTCNSMEFIKCSVAGTSYGRGVTEVERAMAKRKGSPLPQEEIEEEAHVEEQTEQKPSIKGFNFVDERITNGHWVNEPRADVIHKFLRLLAICHTAIPEIDEESGRVTYEAESPDEAAFEIYQLLHIIEFSSSRKRMSVIVRNEEGKLLLLCKGADRKYSEFNREFTEAKNSVSSEREEMIEEVAAKTERDLILLGATAVEDKLQNGVPECIDKLAQAGIKIWVLTGDKMETAINIGFACSLLRQGMKQVTISSETPENKALQKMEDKDAAAAASKASILRQISEGKELLTASSESPEALALIIDGNSLAYALHDDVKDKFLELAIGCASVICCRSSPKQKALVTRLVKTKTGNTTLAIGDGANDVGMLQEADIGVGISGVEGMQAVMSSDFAIAQFRYLERLLLVHGHWCYRRISSMICYFFYKNIAFGFTLFFYEAYASFSGQPAYNDWFLSLYNVFFTSLPVIALGVFDQDVSARFCLKFPLLYQEGVQNVLFSWLRIFGWAFNGVLSATLIFFFSISAMEHQAFNKGGKVAGLEILGATMYTCVVWVVNCQMALSISYFTYIQHLFIWGGIVFWYIFLMAYGAIDPNISTTAYKVFIEACAPAASYWLITFFVLISSLLPYFTYSAIQMRFFPLYHQMIQWIRSDGQTEDPEYCHMILLQRKASHCTYVTQSSSVVVLDKKGLQVGIVG</sequence>
<dbReference type="GO" id="GO:0016887">
    <property type="term" value="F:ATP hydrolysis activity"/>
    <property type="evidence" value="ECO:0007669"/>
    <property type="project" value="InterPro"/>
</dbReference>
<feature type="domain" description="P-type ATPase C-terminal" evidence="17">
    <location>
        <begin position="597"/>
        <end position="847"/>
    </location>
</feature>
<evidence type="ECO:0000259" key="17">
    <source>
        <dbReference type="Pfam" id="PF16212"/>
    </source>
</evidence>
<feature type="binding site" evidence="13">
    <location>
        <position position="363"/>
    </location>
    <ligand>
        <name>ATP</name>
        <dbReference type="ChEBI" id="CHEBI:30616"/>
    </ligand>
</feature>
<dbReference type="Pfam" id="PF16212">
    <property type="entry name" value="PhoLip_ATPase_C"/>
    <property type="match status" value="1"/>
</dbReference>
<dbReference type="SFLD" id="SFLDF00027">
    <property type="entry name" value="p-type_atpase"/>
    <property type="match status" value="1"/>
</dbReference>
<keyword evidence="4 14" id="KW-0479">Metal-binding</keyword>
<feature type="binding site" evidence="13">
    <location>
        <position position="575"/>
    </location>
    <ligand>
        <name>ATP</name>
        <dbReference type="ChEBI" id="CHEBI:30616"/>
    </ligand>
</feature>
<evidence type="ECO:0000256" key="13">
    <source>
        <dbReference type="PIRSR" id="PIRSR606539-2"/>
    </source>
</evidence>
<protein>
    <recommendedName>
        <fullName evidence="15">Phospholipid-transporting ATPase</fullName>
        <ecNumber evidence="15">7.6.2.1</ecNumber>
    </recommendedName>
</protein>
<evidence type="ECO:0000313" key="18">
    <source>
        <dbReference type="EMBL" id="KAF2325505.1"/>
    </source>
</evidence>
<dbReference type="FunFam" id="3.40.50.1000:FF:000014">
    <property type="entry name" value="Phospholipid-transporting ATPase"/>
    <property type="match status" value="1"/>
</dbReference>
<dbReference type="Gene3D" id="3.40.1110.10">
    <property type="entry name" value="Calcium-transporting ATPase, cytoplasmic domain N"/>
    <property type="match status" value="1"/>
</dbReference>
<dbReference type="SFLD" id="SFLDS00003">
    <property type="entry name" value="Haloacid_Dehalogenase"/>
    <property type="match status" value="1"/>
</dbReference>
<dbReference type="InterPro" id="IPR023299">
    <property type="entry name" value="ATPase_P-typ_cyto_dom_N"/>
</dbReference>
<keyword evidence="3 15" id="KW-0812">Transmembrane</keyword>
<feature type="binding site" evidence="13">
    <location>
        <position position="340"/>
    </location>
    <ligand>
        <name>ATP</name>
        <dbReference type="ChEBI" id="CHEBI:30616"/>
    </ligand>
</feature>
<comment type="caution">
    <text evidence="18">The sequence shown here is derived from an EMBL/GenBank/DDBJ whole genome shotgun (WGS) entry which is preliminary data.</text>
</comment>
<dbReference type="GO" id="GO:0005886">
    <property type="term" value="C:plasma membrane"/>
    <property type="evidence" value="ECO:0007669"/>
    <property type="project" value="TreeGrafter"/>
</dbReference>
<keyword evidence="7 14" id="KW-0460">Magnesium</keyword>
<dbReference type="PANTHER" id="PTHR24092">
    <property type="entry name" value="PROBABLE PHOSPHOLIPID-TRANSPORTING ATPASE"/>
    <property type="match status" value="1"/>
</dbReference>
<dbReference type="SUPFAM" id="SSF81653">
    <property type="entry name" value="Calcium ATPase, transduction domain A"/>
    <property type="match status" value="1"/>
</dbReference>
<feature type="transmembrane region" description="Helical" evidence="15">
    <location>
        <begin position="711"/>
        <end position="732"/>
    </location>
</feature>
<evidence type="ECO:0000256" key="2">
    <source>
        <dbReference type="ARBA" id="ARBA00008109"/>
    </source>
</evidence>
<feature type="transmembrane region" description="Helical" evidence="15">
    <location>
        <begin position="779"/>
        <end position="798"/>
    </location>
</feature>
<feature type="transmembrane region" description="Helical" evidence="15">
    <location>
        <begin position="818"/>
        <end position="838"/>
    </location>
</feature>
<dbReference type="InterPro" id="IPR044492">
    <property type="entry name" value="P_typ_ATPase_HD_dom"/>
</dbReference>
<evidence type="ECO:0000256" key="12">
    <source>
        <dbReference type="PIRSR" id="PIRSR606539-1"/>
    </source>
</evidence>
<keyword evidence="19" id="KW-1185">Reference proteome</keyword>
<feature type="binding site" evidence="13">
    <location>
        <position position="209"/>
    </location>
    <ligand>
        <name>ATP</name>
        <dbReference type="ChEBI" id="CHEBI:30616"/>
    </ligand>
</feature>
<dbReference type="InterPro" id="IPR023214">
    <property type="entry name" value="HAD_sf"/>
</dbReference>
<comment type="catalytic activity">
    <reaction evidence="11 15">
        <text>ATP + H2O + phospholipidSide 1 = ADP + phosphate + phospholipidSide 2.</text>
        <dbReference type="EC" id="7.6.2.1"/>
    </reaction>
</comment>
<keyword evidence="9 15" id="KW-1133">Transmembrane helix</keyword>
<feature type="binding site" evidence="14">
    <location>
        <position position="575"/>
    </location>
    <ligand>
        <name>Mg(2+)</name>
        <dbReference type="ChEBI" id="CHEBI:18420"/>
    </ligand>
</feature>
<dbReference type="Gene3D" id="2.70.150.10">
    <property type="entry name" value="Calcium-transporting ATPase, cytoplasmic transduction domain A"/>
    <property type="match status" value="1"/>
</dbReference>
<dbReference type="InterPro" id="IPR023298">
    <property type="entry name" value="ATPase_P-typ_TM_dom_sf"/>
</dbReference>
<evidence type="ECO:0000256" key="1">
    <source>
        <dbReference type="ARBA" id="ARBA00004141"/>
    </source>
</evidence>
<evidence type="ECO:0000313" key="19">
    <source>
        <dbReference type="Proteomes" id="UP000467840"/>
    </source>
</evidence>
<dbReference type="InterPro" id="IPR008250">
    <property type="entry name" value="ATPase_P-typ_transduc_dom_A_sf"/>
</dbReference>
<dbReference type="PRINTS" id="PR00119">
    <property type="entry name" value="CATATPASE"/>
</dbReference>
<feature type="binding site" evidence="13">
    <location>
        <position position="551"/>
    </location>
    <ligand>
        <name>ATP</name>
        <dbReference type="ChEBI" id="CHEBI:30616"/>
    </ligand>
</feature>
<feature type="transmembrane region" description="Helical" evidence="15">
    <location>
        <begin position="661"/>
        <end position="681"/>
    </location>
</feature>
<feature type="binding site" evidence="13">
    <location>
        <position position="208"/>
    </location>
    <ligand>
        <name>ATP</name>
        <dbReference type="ChEBI" id="CHEBI:30616"/>
    </ligand>
</feature>
<feature type="binding site" evidence="13">
    <location>
        <position position="207"/>
    </location>
    <ligand>
        <name>ATP</name>
        <dbReference type="ChEBI" id="CHEBI:30616"/>
    </ligand>
</feature>
<feature type="transmembrane region" description="Helical" evidence="15">
    <location>
        <begin position="138"/>
        <end position="159"/>
    </location>
</feature>
<dbReference type="InterPro" id="IPR006539">
    <property type="entry name" value="P-type_ATPase_IV"/>
</dbReference>
<feature type="binding site" evidence="13">
    <location>
        <position position="437"/>
    </location>
    <ligand>
        <name>ATP</name>
        <dbReference type="ChEBI" id="CHEBI:30616"/>
    </ligand>
</feature>
<feature type="binding site" evidence="14">
    <location>
        <position position="209"/>
    </location>
    <ligand>
        <name>Mg(2+)</name>
        <dbReference type="ChEBI" id="CHEBI:18420"/>
    </ligand>
</feature>
<feature type="active site" description="4-aspartylphosphate intermediate" evidence="12">
    <location>
        <position position="207"/>
    </location>
</feature>
<comment type="cofactor">
    <cofactor evidence="14">
        <name>Mg(2+)</name>
        <dbReference type="ChEBI" id="CHEBI:18420"/>
    </cofactor>
</comment>
<evidence type="ECO:0000256" key="16">
    <source>
        <dbReference type="SAM" id="MobiDB-lite"/>
    </source>
</evidence>
<comment type="subcellular location">
    <subcellularLocation>
        <location evidence="1 15">Membrane</location>
        <topology evidence="1 15">Multi-pass membrane protein</topology>
    </subcellularLocation>
</comment>
<dbReference type="InterPro" id="IPR032630">
    <property type="entry name" value="P_typ_ATPase_c"/>
</dbReference>
<dbReference type="InterPro" id="IPR018303">
    <property type="entry name" value="ATPase_P-typ_P_site"/>
</dbReference>
<evidence type="ECO:0000256" key="11">
    <source>
        <dbReference type="ARBA" id="ARBA00034036"/>
    </source>
</evidence>
<dbReference type="PROSITE" id="PS00154">
    <property type="entry name" value="ATPASE_E1_E2"/>
    <property type="match status" value="1"/>
</dbReference>
<dbReference type="Proteomes" id="UP000467840">
    <property type="component" value="Chromosome 5"/>
</dbReference>
<dbReference type="NCBIfam" id="TIGR01494">
    <property type="entry name" value="ATPase_P-type"/>
    <property type="match status" value="2"/>
</dbReference>
<dbReference type="NCBIfam" id="TIGR01652">
    <property type="entry name" value="ATPase-Plipid"/>
    <property type="match status" value="1"/>
</dbReference>
<feature type="binding site" evidence="13">
    <location>
        <position position="436"/>
    </location>
    <ligand>
        <name>ATP</name>
        <dbReference type="ChEBI" id="CHEBI:30616"/>
    </ligand>
</feature>
<feature type="binding site" evidence="13">
    <location>
        <position position="438"/>
    </location>
    <ligand>
        <name>ATP</name>
        <dbReference type="ChEBI" id="CHEBI:30616"/>
    </ligand>
</feature>
<evidence type="ECO:0000256" key="9">
    <source>
        <dbReference type="ARBA" id="ARBA00022989"/>
    </source>
</evidence>
<proteinExistence type="inferred from homology"/>
<dbReference type="AlphaFoldDB" id="A0A6A6NJY7"/>
<name>A0A6A6NJY7_HEVBR</name>
<dbReference type="EMBL" id="JAAGAX010000001">
    <property type="protein sequence ID" value="KAF2325505.1"/>
    <property type="molecule type" value="Genomic_DNA"/>
</dbReference>
<dbReference type="SFLD" id="SFLDG00002">
    <property type="entry name" value="C1.7:_P-type_atpase_like"/>
    <property type="match status" value="1"/>
</dbReference>
<feature type="transmembrane region" description="Helical" evidence="15">
    <location>
        <begin position="632"/>
        <end position="649"/>
    </location>
</feature>
<feature type="binding site" evidence="14">
    <location>
        <position position="207"/>
    </location>
    <ligand>
        <name>Mg(2+)</name>
        <dbReference type="ChEBI" id="CHEBI:18420"/>
    </ligand>
</feature>
<evidence type="ECO:0000256" key="15">
    <source>
        <dbReference type="RuleBase" id="RU362033"/>
    </source>
</evidence>
<keyword evidence="6 13" id="KW-0067">ATP-binding</keyword>
<keyword evidence="8 15" id="KW-1278">Translocase</keyword>
<feature type="transmembrane region" description="Helical" evidence="15">
    <location>
        <begin position="752"/>
        <end position="772"/>
    </location>
</feature>
<evidence type="ECO:0000256" key="7">
    <source>
        <dbReference type="ARBA" id="ARBA00022842"/>
    </source>
</evidence>
<dbReference type="PANTHER" id="PTHR24092:SF70">
    <property type="entry name" value="PHOSPHOLIPID-TRANSPORTING ATPASE"/>
    <property type="match status" value="1"/>
</dbReference>
<evidence type="ECO:0000256" key="4">
    <source>
        <dbReference type="ARBA" id="ARBA00022723"/>
    </source>
</evidence>
<evidence type="ECO:0000256" key="14">
    <source>
        <dbReference type="PIRSR" id="PIRSR606539-3"/>
    </source>
</evidence>
<gene>
    <name evidence="18" type="ORF">GH714_029633</name>
</gene>
<dbReference type="GO" id="GO:0045332">
    <property type="term" value="P:phospholipid translocation"/>
    <property type="evidence" value="ECO:0007669"/>
    <property type="project" value="TreeGrafter"/>
</dbReference>
<feature type="binding site" evidence="13">
    <location>
        <position position="574"/>
    </location>
    <ligand>
        <name>ATP</name>
        <dbReference type="ChEBI" id="CHEBI:30616"/>
    </ligand>
</feature>
<reference evidence="18 19" key="1">
    <citation type="journal article" date="2020" name="Mol. Plant">
        <title>The Chromosome-Based Rubber Tree Genome Provides New Insights into Spurge Genome Evolution and Rubber Biosynthesis.</title>
        <authorList>
            <person name="Liu J."/>
            <person name="Shi C."/>
            <person name="Shi C.C."/>
            <person name="Li W."/>
            <person name="Zhang Q.J."/>
            <person name="Zhang Y."/>
            <person name="Li K."/>
            <person name="Lu H.F."/>
            <person name="Shi C."/>
            <person name="Zhu S.T."/>
            <person name="Xiao Z.Y."/>
            <person name="Nan H."/>
            <person name="Yue Y."/>
            <person name="Zhu X.G."/>
            <person name="Wu Y."/>
            <person name="Hong X.N."/>
            <person name="Fan G.Y."/>
            <person name="Tong Y."/>
            <person name="Zhang D."/>
            <person name="Mao C.L."/>
            <person name="Liu Y.L."/>
            <person name="Hao S.J."/>
            <person name="Liu W.Q."/>
            <person name="Lv M.Q."/>
            <person name="Zhang H.B."/>
            <person name="Liu Y."/>
            <person name="Hu-Tang G.R."/>
            <person name="Wang J.P."/>
            <person name="Wang J.H."/>
            <person name="Sun Y.H."/>
            <person name="Ni S.B."/>
            <person name="Chen W.B."/>
            <person name="Zhang X.C."/>
            <person name="Jiao Y.N."/>
            <person name="Eichler E.E."/>
            <person name="Li G.H."/>
            <person name="Liu X."/>
            <person name="Gao L.Z."/>
        </authorList>
    </citation>
    <scope>NUCLEOTIDE SEQUENCE [LARGE SCALE GENOMIC DNA]</scope>
    <source>
        <strain evidence="19">cv. GT1</strain>
        <tissue evidence="18">Leaf</tissue>
    </source>
</reference>
<dbReference type="GO" id="GO:0005524">
    <property type="term" value="F:ATP binding"/>
    <property type="evidence" value="ECO:0007669"/>
    <property type="project" value="UniProtKB-UniRule"/>
</dbReference>
<accession>A0A6A6NJY7</accession>
<comment type="similarity">
    <text evidence="2 15">Belongs to the cation transport ATPase (P-type) (TC 3.A.3) family. Type IV subfamily.</text>
</comment>
<feature type="binding site" evidence="13">
    <location>
        <position position="326"/>
    </location>
    <ligand>
        <name>ATP</name>
        <dbReference type="ChEBI" id="CHEBI:30616"/>
    </ligand>
</feature>
<keyword evidence="5 13" id="KW-0547">Nucleotide-binding</keyword>
<evidence type="ECO:0000256" key="5">
    <source>
        <dbReference type="ARBA" id="ARBA00022741"/>
    </source>
</evidence>
<dbReference type="Gene3D" id="3.40.50.1000">
    <property type="entry name" value="HAD superfamily/HAD-like"/>
    <property type="match status" value="1"/>
</dbReference>
<evidence type="ECO:0000256" key="6">
    <source>
        <dbReference type="ARBA" id="ARBA00022840"/>
    </source>
</evidence>
<dbReference type="EC" id="7.6.2.1" evidence="15"/>
<dbReference type="SUPFAM" id="SSF81665">
    <property type="entry name" value="Calcium ATPase, transmembrane domain M"/>
    <property type="match status" value="1"/>
</dbReference>
<organism evidence="18 19">
    <name type="scientific">Hevea brasiliensis</name>
    <name type="common">Para rubber tree</name>
    <name type="synonym">Siphonia brasiliensis</name>
    <dbReference type="NCBI Taxonomy" id="3981"/>
    <lineage>
        <taxon>Eukaryota</taxon>
        <taxon>Viridiplantae</taxon>
        <taxon>Streptophyta</taxon>
        <taxon>Embryophyta</taxon>
        <taxon>Tracheophyta</taxon>
        <taxon>Spermatophyta</taxon>
        <taxon>Magnoliopsida</taxon>
        <taxon>eudicotyledons</taxon>
        <taxon>Gunneridae</taxon>
        <taxon>Pentapetalae</taxon>
        <taxon>rosids</taxon>
        <taxon>fabids</taxon>
        <taxon>Malpighiales</taxon>
        <taxon>Euphorbiaceae</taxon>
        <taxon>Crotonoideae</taxon>
        <taxon>Micrandreae</taxon>
        <taxon>Hevea</taxon>
    </lineage>
</organism>
<dbReference type="GO" id="GO:0000287">
    <property type="term" value="F:magnesium ion binding"/>
    <property type="evidence" value="ECO:0007669"/>
    <property type="project" value="UniProtKB-UniRule"/>
</dbReference>
<feature type="binding site" evidence="14">
    <location>
        <position position="571"/>
    </location>
    <ligand>
        <name>Mg(2+)</name>
        <dbReference type="ChEBI" id="CHEBI:18420"/>
    </ligand>
</feature>
<dbReference type="SUPFAM" id="SSF81660">
    <property type="entry name" value="Metal cation-transporting ATPase, ATP-binding domain N"/>
    <property type="match status" value="1"/>
</dbReference>
<dbReference type="SUPFAM" id="SSF56784">
    <property type="entry name" value="HAD-like"/>
    <property type="match status" value="1"/>
</dbReference>
<dbReference type="InterPro" id="IPR001757">
    <property type="entry name" value="P_typ_ATPase"/>
</dbReference>
<evidence type="ECO:0000256" key="8">
    <source>
        <dbReference type="ARBA" id="ARBA00022967"/>
    </source>
</evidence>
<feature type="binding site" evidence="13">
    <location>
        <position position="545"/>
    </location>
    <ligand>
        <name>ATP</name>
        <dbReference type="ChEBI" id="CHEBI:30616"/>
    </ligand>
</feature>